<sequence>MNFKPIELQISMPRTTDAGQQQQQLSNKPVADQTMLGTQAQREAEKDRTRAARPDETAESRIRDQSKGSGGQGDHARKGKQQSEGDPAGSMEVPAPHPYKGRRLDITL</sequence>
<dbReference type="AlphaFoldDB" id="A0A8J4M2J9"/>
<feature type="region of interest" description="Disordered" evidence="1">
    <location>
        <begin position="1"/>
        <end position="108"/>
    </location>
</feature>
<feature type="compositionally biased region" description="Polar residues" evidence="1">
    <location>
        <begin position="12"/>
        <end position="27"/>
    </location>
</feature>
<protein>
    <submittedName>
        <fullName evidence="2">Uncharacterized protein</fullName>
    </submittedName>
</protein>
<keyword evidence="3" id="KW-1185">Reference proteome</keyword>
<organism evidence="2 3">
    <name type="scientific">Xylanibacillus composti</name>
    <dbReference type="NCBI Taxonomy" id="1572762"/>
    <lineage>
        <taxon>Bacteria</taxon>
        <taxon>Bacillati</taxon>
        <taxon>Bacillota</taxon>
        <taxon>Bacilli</taxon>
        <taxon>Bacillales</taxon>
        <taxon>Paenibacillaceae</taxon>
        <taxon>Xylanibacillus</taxon>
    </lineage>
</organism>
<accession>A0A8J4M2J9</accession>
<gene>
    <name evidence="2" type="ORF">XYCOK13_14400</name>
</gene>
<name>A0A8J4M2J9_9BACL</name>
<comment type="caution">
    <text evidence="2">The sequence shown here is derived from an EMBL/GenBank/DDBJ whole genome shotgun (WGS) entry which is preliminary data.</text>
</comment>
<evidence type="ECO:0000313" key="2">
    <source>
        <dbReference type="EMBL" id="GIQ68616.1"/>
    </source>
</evidence>
<evidence type="ECO:0000313" key="3">
    <source>
        <dbReference type="Proteomes" id="UP000677918"/>
    </source>
</evidence>
<dbReference type="EMBL" id="BOVK01000016">
    <property type="protein sequence ID" value="GIQ68616.1"/>
    <property type="molecule type" value="Genomic_DNA"/>
</dbReference>
<proteinExistence type="predicted"/>
<feature type="compositionally biased region" description="Basic and acidic residues" evidence="1">
    <location>
        <begin position="42"/>
        <end position="66"/>
    </location>
</feature>
<dbReference type="RefSeq" id="WP_213411205.1">
    <property type="nucleotide sequence ID" value="NZ_BOVK01000016.1"/>
</dbReference>
<evidence type="ECO:0000256" key="1">
    <source>
        <dbReference type="SAM" id="MobiDB-lite"/>
    </source>
</evidence>
<reference evidence="2" key="1">
    <citation type="submission" date="2021-04" db="EMBL/GenBank/DDBJ databases">
        <title>Draft genome sequence of Xylanibacillus composti strain K13.</title>
        <authorList>
            <person name="Uke A."/>
            <person name="Chhe C."/>
            <person name="Baramee S."/>
            <person name="Kosugi A."/>
        </authorList>
    </citation>
    <scope>NUCLEOTIDE SEQUENCE</scope>
    <source>
        <strain evidence="2">K13</strain>
    </source>
</reference>
<dbReference type="Proteomes" id="UP000677918">
    <property type="component" value="Unassembled WGS sequence"/>
</dbReference>